<dbReference type="CDD" id="cd05466">
    <property type="entry name" value="PBP2_LTTR_substrate"/>
    <property type="match status" value="1"/>
</dbReference>
<dbReference type="EMBL" id="BMIQ01000009">
    <property type="protein sequence ID" value="GGE21313.1"/>
    <property type="molecule type" value="Genomic_DNA"/>
</dbReference>
<feature type="domain" description="HTH lysR-type" evidence="5">
    <location>
        <begin position="1"/>
        <end position="58"/>
    </location>
</feature>
<keyword evidence="7" id="KW-1185">Reference proteome</keyword>
<organism evidence="6 7">
    <name type="scientific">Aureimonas endophytica</name>
    <dbReference type="NCBI Taxonomy" id="2027858"/>
    <lineage>
        <taxon>Bacteria</taxon>
        <taxon>Pseudomonadati</taxon>
        <taxon>Pseudomonadota</taxon>
        <taxon>Alphaproteobacteria</taxon>
        <taxon>Hyphomicrobiales</taxon>
        <taxon>Aurantimonadaceae</taxon>
        <taxon>Aureimonas</taxon>
    </lineage>
</organism>
<dbReference type="PANTHER" id="PTHR30126:SF77">
    <property type="entry name" value="TRANSCRIPTIONAL REGULATORY PROTEIN"/>
    <property type="match status" value="1"/>
</dbReference>
<dbReference type="Pfam" id="PF03466">
    <property type="entry name" value="LysR_substrate"/>
    <property type="match status" value="1"/>
</dbReference>
<sequence length="311" mass="33670">MNLRFLETFVLAARLNSFSAAAEKLNTTQAAASNRIATLERELGVRLFDRDTRGIRLTPEGRRALDLAEEIVRLSAGFREAVSNPAALLGTVRIGASDTIAYSWLPELIRRMRRRYPSVGIDVNIDTSLNLAKQIEEGRIDLGIIMGPVNAPIVHSIEICTFTSCWVASTSLELPATGLELADIAAYPLLTFSTGSQPHKALLRLLSGAGLDQFQIYNSNSLAIMTRMVSSGVGIGALPLVLVDDLVKAGVARILDIAPALPSLTFHVVYQEQSEDALERVITAMAQEIVSEARKPAPLAMPNSYAAMQNV</sequence>
<dbReference type="Pfam" id="PF00126">
    <property type="entry name" value="HTH_1"/>
    <property type="match status" value="1"/>
</dbReference>
<evidence type="ECO:0000256" key="3">
    <source>
        <dbReference type="ARBA" id="ARBA00023125"/>
    </source>
</evidence>
<evidence type="ECO:0000256" key="4">
    <source>
        <dbReference type="ARBA" id="ARBA00023163"/>
    </source>
</evidence>
<keyword evidence="3" id="KW-0238">DNA-binding</keyword>
<evidence type="ECO:0000256" key="1">
    <source>
        <dbReference type="ARBA" id="ARBA00009437"/>
    </source>
</evidence>
<dbReference type="Gene3D" id="1.10.10.10">
    <property type="entry name" value="Winged helix-like DNA-binding domain superfamily/Winged helix DNA-binding domain"/>
    <property type="match status" value="1"/>
</dbReference>
<dbReference type="RefSeq" id="WP_188912654.1">
    <property type="nucleotide sequence ID" value="NZ_BMIQ01000009.1"/>
</dbReference>
<dbReference type="InterPro" id="IPR036388">
    <property type="entry name" value="WH-like_DNA-bd_sf"/>
</dbReference>
<dbReference type="AlphaFoldDB" id="A0A917A1M2"/>
<keyword evidence="4" id="KW-0804">Transcription</keyword>
<dbReference type="InterPro" id="IPR005119">
    <property type="entry name" value="LysR_subst-bd"/>
</dbReference>
<protein>
    <submittedName>
        <fullName evidence="6">LysR family transcriptional regulator</fullName>
    </submittedName>
</protein>
<name>A0A917A1M2_9HYPH</name>
<dbReference type="PROSITE" id="PS50931">
    <property type="entry name" value="HTH_LYSR"/>
    <property type="match status" value="1"/>
</dbReference>
<evidence type="ECO:0000259" key="5">
    <source>
        <dbReference type="PROSITE" id="PS50931"/>
    </source>
</evidence>
<dbReference type="Proteomes" id="UP000644699">
    <property type="component" value="Unassembled WGS sequence"/>
</dbReference>
<evidence type="ECO:0000256" key="2">
    <source>
        <dbReference type="ARBA" id="ARBA00023015"/>
    </source>
</evidence>
<reference evidence="6" key="2">
    <citation type="submission" date="2020-09" db="EMBL/GenBank/DDBJ databases">
        <authorList>
            <person name="Sun Q."/>
            <person name="Zhou Y."/>
        </authorList>
    </citation>
    <scope>NUCLEOTIDE SEQUENCE</scope>
    <source>
        <strain evidence="6">CGMCC 1.15367</strain>
    </source>
</reference>
<dbReference type="SUPFAM" id="SSF53850">
    <property type="entry name" value="Periplasmic binding protein-like II"/>
    <property type="match status" value="1"/>
</dbReference>
<dbReference type="SUPFAM" id="SSF46785">
    <property type="entry name" value="Winged helix' DNA-binding domain"/>
    <property type="match status" value="1"/>
</dbReference>
<gene>
    <name evidence="6" type="ORF">GCM10011390_45780</name>
</gene>
<dbReference type="FunFam" id="1.10.10.10:FF:000001">
    <property type="entry name" value="LysR family transcriptional regulator"/>
    <property type="match status" value="1"/>
</dbReference>
<dbReference type="InterPro" id="IPR036390">
    <property type="entry name" value="WH_DNA-bd_sf"/>
</dbReference>
<dbReference type="GO" id="GO:0000976">
    <property type="term" value="F:transcription cis-regulatory region binding"/>
    <property type="evidence" value="ECO:0007669"/>
    <property type="project" value="TreeGrafter"/>
</dbReference>
<dbReference type="PRINTS" id="PR00039">
    <property type="entry name" value="HTHLYSR"/>
</dbReference>
<accession>A0A917A1M2</accession>
<dbReference type="GO" id="GO:0003700">
    <property type="term" value="F:DNA-binding transcription factor activity"/>
    <property type="evidence" value="ECO:0007669"/>
    <property type="project" value="InterPro"/>
</dbReference>
<dbReference type="InterPro" id="IPR000847">
    <property type="entry name" value="LysR_HTH_N"/>
</dbReference>
<comment type="caution">
    <text evidence="6">The sequence shown here is derived from an EMBL/GenBank/DDBJ whole genome shotgun (WGS) entry which is preliminary data.</text>
</comment>
<comment type="similarity">
    <text evidence="1">Belongs to the LysR transcriptional regulatory family.</text>
</comment>
<dbReference type="Gene3D" id="3.40.190.10">
    <property type="entry name" value="Periplasmic binding protein-like II"/>
    <property type="match status" value="2"/>
</dbReference>
<evidence type="ECO:0000313" key="6">
    <source>
        <dbReference type="EMBL" id="GGE21313.1"/>
    </source>
</evidence>
<reference evidence="6" key="1">
    <citation type="journal article" date="2014" name="Int. J. Syst. Evol. Microbiol.">
        <title>Complete genome sequence of Corynebacterium casei LMG S-19264T (=DSM 44701T), isolated from a smear-ripened cheese.</title>
        <authorList>
            <consortium name="US DOE Joint Genome Institute (JGI-PGF)"/>
            <person name="Walter F."/>
            <person name="Albersmeier A."/>
            <person name="Kalinowski J."/>
            <person name="Ruckert C."/>
        </authorList>
    </citation>
    <scope>NUCLEOTIDE SEQUENCE</scope>
    <source>
        <strain evidence="6">CGMCC 1.15367</strain>
    </source>
</reference>
<dbReference type="PANTHER" id="PTHR30126">
    <property type="entry name" value="HTH-TYPE TRANSCRIPTIONAL REGULATOR"/>
    <property type="match status" value="1"/>
</dbReference>
<evidence type="ECO:0000313" key="7">
    <source>
        <dbReference type="Proteomes" id="UP000644699"/>
    </source>
</evidence>
<proteinExistence type="inferred from homology"/>
<keyword evidence="2" id="KW-0805">Transcription regulation</keyword>